<sequence>MPFTCFLSALVWTLVKKSKRIVSG</sequence>
<evidence type="ECO:0000313" key="2">
    <source>
        <dbReference type="Proteomes" id="UP000234681"/>
    </source>
</evidence>
<dbReference type="EMBL" id="CH473949">
    <property type="protein sequence ID" value="EDL78992.1"/>
    <property type="molecule type" value="Genomic_DNA"/>
</dbReference>
<dbReference type="AlphaFoldDB" id="A6HLU1"/>
<accession>A6HLU1</accession>
<reference evidence="2" key="1">
    <citation type="submission" date="2005-09" db="EMBL/GenBank/DDBJ databases">
        <authorList>
            <person name="Mural R.J."/>
            <person name="Li P.W."/>
            <person name="Adams M.D."/>
            <person name="Amanatides P.G."/>
            <person name="Baden-Tillson H."/>
            <person name="Barnstead M."/>
            <person name="Chin S.H."/>
            <person name="Dew I."/>
            <person name="Evans C.A."/>
            <person name="Ferriera S."/>
            <person name="Flanigan M."/>
            <person name="Fosler C."/>
            <person name="Glodek A."/>
            <person name="Gu Z."/>
            <person name="Holt R.A."/>
            <person name="Jennings D."/>
            <person name="Kraft C.L."/>
            <person name="Lu F."/>
            <person name="Nguyen T."/>
            <person name="Nusskern D.R."/>
            <person name="Pfannkoch C.M."/>
            <person name="Sitter C."/>
            <person name="Sutton G.G."/>
            <person name="Venter J.C."/>
            <person name="Wang Z."/>
            <person name="Woodage T."/>
            <person name="Zheng X.H."/>
            <person name="Zhong F."/>
        </authorList>
    </citation>
    <scope>NUCLEOTIDE SEQUENCE [LARGE SCALE GENOMIC DNA]</scope>
    <source>
        <strain>BN</strain>
        <strain evidence="2">Sprague-Dawley</strain>
    </source>
</reference>
<organism evidence="1 2">
    <name type="scientific">Rattus norvegicus</name>
    <name type="common">Rat</name>
    <dbReference type="NCBI Taxonomy" id="10116"/>
    <lineage>
        <taxon>Eukaryota</taxon>
        <taxon>Metazoa</taxon>
        <taxon>Chordata</taxon>
        <taxon>Craniata</taxon>
        <taxon>Vertebrata</taxon>
        <taxon>Euteleostomi</taxon>
        <taxon>Mammalia</taxon>
        <taxon>Eutheria</taxon>
        <taxon>Euarchontoglires</taxon>
        <taxon>Glires</taxon>
        <taxon>Rodentia</taxon>
        <taxon>Myomorpha</taxon>
        <taxon>Muroidea</taxon>
        <taxon>Muridae</taxon>
        <taxon>Murinae</taxon>
        <taxon>Rattus</taxon>
    </lineage>
</organism>
<protein>
    <submittedName>
        <fullName evidence="1">RCG26644</fullName>
    </submittedName>
</protein>
<gene>
    <name evidence="1" type="ORF">rCG_26644</name>
</gene>
<name>A6HLU1_RAT</name>
<dbReference type="Proteomes" id="UP000234681">
    <property type="component" value="Chromosome 3"/>
</dbReference>
<proteinExistence type="predicted"/>
<evidence type="ECO:0000313" key="1">
    <source>
        <dbReference type="EMBL" id="EDL78992.1"/>
    </source>
</evidence>